<evidence type="ECO:0000313" key="1">
    <source>
        <dbReference type="EMBL" id="TQV89044.1"/>
    </source>
</evidence>
<dbReference type="AlphaFoldDB" id="A0A545UHU3"/>
<dbReference type="Proteomes" id="UP000315439">
    <property type="component" value="Unassembled WGS sequence"/>
</dbReference>
<gene>
    <name evidence="1" type="ORF">FLL46_05810</name>
</gene>
<proteinExistence type="predicted"/>
<protein>
    <recommendedName>
        <fullName evidence="3">Type II toxin-antitoxin system HigB family toxin</fullName>
    </recommendedName>
</protein>
<keyword evidence="2" id="KW-1185">Reference proteome</keyword>
<evidence type="ECO:0008006" key="3">
    <source>
        <dbReference type="Google" id="ProtNLM"/>
    </source>
</evidence>
<organism evidence="1 2">
    <name type="scientific">Aliikangiella coralliicola</name>
    <dbReference type="NCBI Taxonomy" id="2592383"/>
    <lineage>
        <taxon>Bacteria</taxon>
        <taxon>Pseudomonadati</taxon>
        <taxon>Pseudomonadota</taxon>
        <taxon>Gammaproteobacteria</taxon>
        <taxon>Oceanospirillales</taxon>
        <taxon>Pleioneaceae</taxon>
        <taxon>Aliikangiella</taxon>
    </lineage>
</organism>
<name>A0A545UHU3_9GAMM</name>
<evidence type="ECO:0000313" key="2">
    <source>
        <dbReference type="Proteomes" id="UP000315439"/>
    </source>
</evidence>
<dbReference type="OrthoDB" id="9799912at2"/>
<comment type="caution">
    <text evidence="1">The sequence shown here is derived from an EMBL/GenBank/DDBJ whole genome shotgun (WGS) entry which is preliminary data.</text>
</comment>
<accession>A0A545UHU3</accession>
<sequence>MKLKVVATNKIKDAQLRYPAAHKQLEGWYQILHEGNFYSDRALRATFGDMRGFSYQYKFPVPGTTLLVHTLINFESQVAFIETIKPGNH</sequence>
<dbReference type="EMBL" id="VIKS01000003">
    <property type="protein sequence ID" value="TQV89044.1"/>
    <property type="molecule type" value="Genomic_DNA"/>
</dbReference>
<reference evidence="1 2" key="1">
    <citation type="submission" date="2019-07" db="EMBL/GenBank/DDBJ databases">
        <title>Draft genome for Aliikangiella sp. M105.</title>
        <authorList>
            <person name="Wang G."/>
        </authorList>
    </citation>
    <scope>NUCLEOTIDE SEQUENCE [LARGE SCALE GENOMIC DNA]</scope>
    <source>
        <strain evidence="1 2">M105</strain>
    </source>
</reference>